<comment type="similarity">
    <text evidence="4">Belongs to the protein kinase superfamily. Ser/Thr protein kinase family. MAP kinase subfamily.</text>
</comment>
<dbReference type="EC" id="2.7.11.24" evidence="4"/>
<dbReference type="InterPro" id="IPR008271">
    <property type="entry name" value="Ser/Thr_kinase_AS"/>
</dbReference>
<feature type="compositionally biased region" description="Polar residues" evidence="5">
    <location>
        <begin position="407"/>
        <end position="424"/>
    </location>
</feature>
<feature type="binding site" evidence="3">
    <location>
        <position position="43"/>
    </location>
    <ligand>
        <name>ATP</name>
        <dbReference type="ChEBI" id="CHEBI:30616"/>
    </ligand>
</feature>
<evidence type="ECO:0000313" key="8">
    <source>
        <dbReference type="Proteomes" id="UP000692954"/>
    </source>
</evidence>
<keyword evidence="2 3" id="KW-0067">ATP-binding</keyword>
<dbReference type="PROSITE" id="PS00108">
    <property type="entry name" value="PROTEIN_KINASE_ST"/>
    <property type="match status" value="1"/>
</dbReference>
<evidence type="ECO:0000313" key="7">
    <source>
        <dbReference type="EMBL" id="CAD8081040.1"/>
    </source>
</evidence>
<gene>
    <name evidence="7" type="ORF">PSON_ATCC_30995.1.T0410202</name>
</gene>
<dbReference type="InterPro" id="IPR003527">
    <property type="entry name" value="MAP_kinase_CS"/>
</dbReference>
<protein>
    <recommendedName>
        <fullName evidence="4">Mitogen-activated protein kinase</fullName>
        <ecNumber evidence="4">2.7.11.24</ecNumber>
    </recommendedName>
</protein>
<feature type="compositionally biased region" description="Polar residues" evidence="5">
    <location>
        <begin position="528"/>
        <end position="537"/>
    </location>
</feature>
<feature type="domain" description="Protein kinase" evidence="6">
    <location>
        <begin position="13"/>
        <end position="301"/>
    </location>
</feature>
<feature type="compositionally biased region" description="Polar residues" evidence="5">
    <location>
        <begin position="386"/>
        <end position="400"/>
    </location>
</feature>
<dbReference type="CDD" id="cd07852">
    <property type="entry name" value="STKc_MAPK15-like"/>
    <property type="match status" value="1"/>
</dbReference>
<evidence type="ECO:0000256" key="5">
    <source>
        <dbReference type="SAM" id="MobiDB-lite"/>
    </source>
</evidence>
<dbReference type="GO" id="GO:0004707">
    <property type="term" value="F:MAP kinase activity"/>
    <property type="evidence" value="ECO:0007669"/>
    <property type="project" value="UniProtKB-EC"/>
</dbReference>
<accession>A0A8S1ML98</accession>
<dbReference type="GO" id="GO:0005524">
    <property type="term" value="F:ATP binding"/>
    <property type="evidence" value="ECO:0007669"/>
    <property type="project" value="UniProtKB-UniRule"/>
</dbReference>
<keyword evidence="4" id="KW-0418">Kinase</keyword>
<evidence type="ECO:0000256" key="2">
    <source>
        <dbReference type="ARBA" id="ARBA00022840"/>
    </source>
</evidence>
<dbReference type="PROSITE" id="PS00107">
    <property type="entry name" value="PROTEIN_KINASE_ATP"/>
    <property type="match status" value="1"/>
</dbReference>
<proteinExistence type="inferred from homology"/>
<dbReference type="InterPro" id="IPR000719">
    <property type="entry name" value="Prot_kinase_dom"/>
</dbReference>
<reference evidence="7" key="1">
    <citation type="submission" date="2021-01" db="EMBL/GenBank/DDBJ databases">
        <authorList>
            <consortium name="Genoscope - CEA"/>
            <person name="William W."/>
        </authorList>
    </citation>
    <scope>NUCLEOTIDE SEQUENCE</scope>
</reference>
<keyword evidence="4" id="KW-0460">Magnesium</keyword>
<dbReference type="AlphaFoldDB" id="A0A8S1ML98"/>
<comment type="caution">
    <text evidence="7">The sequence shown here is derived from an EMBL/GenBank/DDBJ whole genome shotgun (WGS) entry which is preliminary data.</text>
</comment>
<dbReference type="InterPro" id="IPR017441">
    <property type="entry name" value="Protein_kinase_ATP_BS"/>
</dbReference>
<feature type="compositionally biased region" description="Low complexity" evidence="5">
    <location>
        <begin position="376"/>
        <end position="385"/>
    </location>
</feature>
<comment type="catalytic activity">
    <reaction evidence="4">
        <text>L-threonyl-[protein] + ATP = O-phospho-L-threonyl-[protein] + ADP + H(+)</text>
        <dbReference type="Rhea" id="RHEA:46608"/>
        <dbReference type="Rhea" id="RHEA-COMP:11060"/>
        <dbReference type="Rhea" id="RHEA-COMP:11605"/>
        <dbReference type="ChEBI" id="CHEBI:15378"/>
        <dbReference type="ChEBI" id="CHEBI:30013"/>
        <dbReference type="ChEBI" id="CHEBI:30616"/>
        <dbReference type="ChEBI" id="CHEBI:61977"/>
        <dbReference type="ChEBI" id="CHEBI:456216"/>
        <dbReference type="EC" id="2.7.11.24"/>
    </reaction>
</comment>
<comment type="activity regulation">
    <text evidence="4">Activated by threonine and tyrosine phosphorylation.</text>
</comment>
<dbReference type="PANTHER" id="PTHR24055">
    <property type="entry name" value="MITOGEN-ACTIVATED PROTEIN KINASE"/>
    <property type="match status" value="1"/>
</dbReference>
<name>A0A8S1ML98_9CILI</name>
<keyword evidence="4" id="KW-0723">Serine/threonine-protein kinase</keyword>
<dbReference type="InterPro" id="IPR050117">
    <property type="entry name" value="MAPK"/>
</dbReference>
<dbReference type="Pfam" id="PF00069">
    <property type="entry name" value="Pkinase"/>
    <property type="match status" value="1"/>
</dbReference>
<dbReference type="PROSITE" id="PS50011">
    <property type="entry name" value="PROTEIN_KINASE_DOM"/>
    <property type="match status" value="1"/>
</dbReference>
<feature type="region of interest" description="Disordered" evidence="5">
    <location>
        <begin position="352"/>
        <end position="470"/>
    </location>
</feature>
<dbReference type="PROSITE" id="PS01351">
    <property type="entry name" value="MAPK"/>
    <property type="match status" value="1"/>
</dbReference>
<keyword evidence="1 3" id="KW-0547">Nucleotide-binding</keyword>
<dbReference type="FunFam" id="3.30.200.20:FF:001058">
    <property type="entry name" value="Mitogen-activated protein kinase"/>
    <property type="match status" value="1"/>
</dbReference>
<keyword evidence="4" id="KW-0808">Transferase</keyword>
<dbReference type="FunFam" id="1.10.510.10:FF:000238">
    <property type="entry name" value="Mitogen-activated protein kinase"/>
    <property type="match status" value="1"/>
</dbReference>
<evidence type="ECO:0000256" key="3">
    <source>
        <dbReference type="PROSITE-ProRule" id="PRU10141"/>
    </source>
</evidence>
<sequence>MSDEIEPHILKRYEIMRKIGKGAYGVVWKAIDKRCKNTCVALKKIFDAFQNATDAQRTFREIMFLYELDHQNIIKLYNVHRAENNKDIYLVFEHMETDLHAVIRAGILEEVHKQYIIYQILKSIKYMHSAELLHRDLKPSNILLNSDCSVKVADFGLVRSVACRQDEPSPILTEYVATRWYRAPEILLGSHTYTKGVDMWSIGCILGELLTGKPIFPGNSTLNQLNRILQLTGKPSFEDVEAIQSPLAQTMLEAINPPQVKPIHELFPTASDDALDLMYRLLKFNPNTRLTAEQALAHPYFSKFHSEEDEPKSDKIITLAIDDNQKFSANEYRDKLYEEIATRKRYSIRNQEDLNSQLHSPPPVSDSNQLRERPQTQEVKPQQQQDSAKLQDSAKQQQDSAKYYDSAKQQQDPLKQRNSGQSKSKQPKLVQSALNGLINPRQNSNKPTKQFLQTQQQPNKTYAPSFPNTSSITIQKNVSYTQTEPKVTSQQLYQQYYKLLNAAQEKLSLNQETASNQQKVKKGLSALLGSNQSLNRQSQHKQKK</sequence>
<dbReference type="OrthoDB" id="192887at2759"/>
<dbReference type="EMBL" id="CAJJDN010000041">
    <property type="protein sequence ID" value="CAD8081040.1"/>
    <property type="molecule type" value="Genomic_DNA"/>
</dbReference>
<dbReference type="SMART" id="SM00220">
    <property type="entry name" value="S_TKc"/>
    <property type="match status" value="1"/>
</dbReference>
<feature type="compositionally biased region" description="Polar residues" evidence="5">
    <location>
        <begin position="440"/>
        <end position="470"/>
    </location>
</feature>
<keyword evidence="8" id="KW-1185">Reference proteome</keyword>
<comment type="cofactor">
    <cofactor evidence="4">
        <name>Mg(2+)</name>
        <dbReference type="ChEBI" id="CHEBI:18420"/>
    </cofactor>
</comment>
<dbReference type="Proteomes" id="UP000692954">
    <property type="component" value="Unassembled WGS sequence"/>
</dbReference>
<organism evidence="7 8">
    <name type="scientific">Paramecium sonneborni</name>
    <dbReference type="NCBI Taxonomy" id="65129"/>
    <lineage>
        <taxon>Eukaryota</taxon>
        <taxon>Sar</taxon>
        <taxon>Alveolata</taxon>
        <taxon>Ciliophora</taxon>
        <taxon>Intramacronucleata</taxon>
        <taxon>Oligohymenophorea</taxon>
        <taxon>Peniculida</taxon>
        <taxon>Parameciidae</taxon>
        <taxon>Paramecium</taxon>
    </lineage>
</organism>
<feature type="region of interest" description="Disordered" evidence="5">
    <location>
        <begin position="511"/>
        <end position="544"/>
    </location>
</feature>
<evidence type="ECO:0000256" key="1">
    <source>
        <dbReference type="ARBA" id="ARBA00022741"/>
    </source>
</evidence>
<evidence type="ECO:0000256" key="4">
    <source>
        <dbReference type="RuleBase" id="RU361165"/>
    </source>
</evidence>
<evidence type="ECO:0000259" key="6">
    <source>
        <dbReference type="PROSITE" id="PS50011"/>
    </source>
</evidence>